<keyword evidence="1 2" id="KW-0238">DNA-binding</keyword>
<evidence type="ECO:0000256" key="1">
    <source>
        <dbReference type="ARBA" id="ARBA00023125"/>
    </source>
</evidence>
<organism evidence="4 5">
    <name type="scientific">Enterococcus florum</name>
    <dbReference type="NCBI Taxonomy" id="2480627"/>
    <lineage>
        <taxon>Bacteria</taxon>
        <taxon>Bacillati</taxon>
        <taxon>Bacillota</taxon>
        <taxon>Bacilli</taxon>
        <taxon>Lactobacillales</taxon>
        <taxon>Enterococcaceae</taxon>
        <taxon>Enterococcus</taxon>
    </lineage>
</organism>
<evidence type="ECO:0000313" key="5">
    <source>
        <dbReference type="Proteomes" id="UP000290567"/>
    </source>
</evidence>
<evidence type="ECO:0000259" key="3">
    <source>
        <dbReference type="PROSITE" id="PS50977"/>
    </source>
</evidence>
<name>A0A4P5PCH2_9ENTE</name>
<comment type="caution">
    <text evidence="4">The sequence shown here is derived from an EMBL/GenBank/DDBJ whole genome shotgun (WGS) entry which is preliminary data.</text>
</comment>
<dbReference type="SUPFAM" id="SSF48498">
    <property type="entry name" value="Tetracyclin repressor-like, C-terminal domain"/>
    <property type="match status" value="1"/>
</dbReference>
<dbReference type="InterPro" id="IPR050624">
    <property type="entry name" value="HTH-type_Tx_Regulator"/>
</dbReference>
<feature type="DNA-binding region" description="H-T-H motif" evidence="2">
    <location>
        <begin position="31"/>
        <end position="50"/>
    </location>
</feature>
<keyword evidence="5" id="KW-1185">Reference proteome</keyword>
<reference evidence="5" key="1">
    <citation type="submission" date="2019-02" db="EMBL/GenBank/DDBJ databases">
        <title>Draft genome sequence of Enterococcus sp. Gos25-1.</title>
        <authorList>
            <person name="Tanaka N."/>
            <person name="Shiwa Y."/>
            <person name="Fujita N."/>
        </authorList>
    </citation>
    <scope>NUCLEOTIDE SEQUENCE [LARGE SCALE GENOMIC DNA]</scope>
    <source>
        <strain evidence="5">Gos25-1</strain>
    </source>
</reference>
<dbReference type="PANTHER" id="PTHR43479:SF11">
    <property type="entry name" value="ACREF_ENVCD OPERON REPRESSOR-RELATED"/>
    <property type="match status" value="1"/>
</dbReference>
<dbReference type="InterPro" id="IPR009057">
    <property type="entry name" value="Homeodomain-like_sf"/>
</dbReference>
<evidence type="ECO:0000256" key="2">
    <source>
        <dbReference type="PROSITE-ProRule" id="PRU00335"/>
    </source>
</evidence>
<accession>A0A4P5PCH2</accession>
<protein>
    <submittedName>
        <fullName evidence="4">TetR family transcriptional regulator</fullName>
    </submittedName>
</protein>
<dbReference type="InterPro" id="IPR001647">
    <property type="entry name" value="HTH_TetR"/>
</dbReference>
<sequence length="212" mass="24560">MRKIVKDPEKEKAILQASIVLFGEKGIQAAKTEDIAKAAGVSKGLIFHYYSSKKGLFLAAYEYVLNFFNGLLDHAVWLNSTDLKDMVVNAMKYKLTIQIEYPIETKFVFRTMQDRNGLPKEFQEELNQKEWLEYDVTRQLLDSWLDNVAIKAAFTKEEVLRAITMVLRGEQASLQEEMAKHPEWTTMEDLDPWIKKLKTTLAIMEQGFLEED</sequence>
<dbReference type="Pfam" id="PF00440">
    <property type="entry name" value="TetR_N"/>
    <property type="match status" value="1"/>
</dbReference>
<dbReference type="PROSITE" id="PS50977">
    <property type="entry name" value="HTH_TETR_2"/>
    <property type="match status" value="1"/>
</dbReference>
<evidence type="ECO:0000313" key="4">
    <source>
        <dbReference type="EMBL" id="GCF95526.1"/>
    </source>
</evidence>
<proteinExistence type="predicted"/>
<dbReference type="RefSeq" id="WP_175580142.1">
    <property type="nucleotide sequence ID" value="NZ_BJCC01000034.1"/>
</dbReference>
<dbReference type="InterPro" id="IPR036271">
    <property type="entry name" value="Tet_transcr_reg_TetR-rel_C_sf"/>
</dbReference>
<gene>
    <name evidence="4" type="ORF">NRIC_34170</name>
</gene>
<dbReference type="GO" id="GO:0003677">
    <property type="term" value="F:DNA binding"/>
    <property type="evidence" value="ECO:0007669"/>
    <property type="project" value="UniProtKB-UniRule"/>
</dbReference>
<dbReference type="PANTHER" id="PTHR43479">
    <property type="entry name" value="ACREF/ENVCD OPERON REPRESSOR-RELATED"/>
    <property type="match status" value="1"/>
</dbReference>
<dbReference type="SUPFAM" id="SSF46689">
    <property type="entry name" value="Homeodomain-like"/>
    <property type="match status" value="1"/>
</dbReference>
<dbReference type="EMBL" id="BJCC01000034">
    <property type="protein sequence ID" value="GCF95526.1"/>
    <property type="molecule type" value="Genomic_DNA"/>
</dbReference>
<dbReference type="AlphaFoldDB" id="A0A4P5PCH2"/>
<dbReference type="Gene3D" id="1.10.10.60">
    <property type="entry name" value="Homeodomain-like"/>
    <property type="match status" value="1"/>
</dbReference>
<dbReference type="PRINTS" id="PR00455">
    <property type="entry name" value="HTHTETR"/>
</dbReference>
<dbReference type="Gene3D" id="1.10.357.10">
    <property type="entry name" value="Tetracycline Repressor, domain 2"/>
    <property type="match status" value="1"/>
</dbReference>
<dbReference type="Proteomes" id="UP000290567">
    <property type="component" value="Unassembled WGS sequence"/>
</dbReference>
<feature type="domain" description="HTH tetR-type" evidence="3">
    <location>
        <begin position="8"/>
        <end position="68"/>
    </location>
</feature>